<dbReference type="EMBL" id="JAGTXO010000002">
    <property type="protein sequence ID" value="KAG8470055.1"/>
    <property type="molecule type" value="Genomic_DNA"/>
</dbReference>
<evidence type="ECO:0000313" key="5">
    <source>
        <dbReference type="EMBL" id="KAG8470055.1"/>
    </source>
</evidence>
<feature type="region of interest" description="Disordered" evidence="1">
    <location>
        <begin position="48"/>
        <end position="77"/>
    </location>
</feature>
<dbReference type="SUPFAM" id="SSF49899">
    <property type="entry name" value="Concanavalin A-like lectins/glucanases"/>
    <property type="match status" value="1"/>
</dbReference>
<keyword evidence="3" id="KW-0732">Signal</keyword>
<dbReference type="Pfam" id="PF00629">
    <property type="entry name" value="MAM"/>
    <property type="match status" value="1"/>
</dbReference>
<accession>A0A8J5XY47</accession>
<feature type="compositionally biased region" description="Low complexity" evidence="1">
    <location>
        <begin position="215"/>
        <end position="228"/>
    </location>
</feature>
<evidence type="ECO:0000256" key="3">
    <source>
        <dbReference type="SAM" id="SignalP"/>
    </source>
</evidence>
<keyword evidence="2" id="KW-0472">Membrane</keyword>
<dbReference type="Proteomes" id="UP000751190">
    <property type="component" value="Unassembled WGS sequence"/>
</dbReference>
<feature type="compositionally biased region" description="Acidic residues" evidence="1">
    <location>
        <begin position="48"/>
        <end position="60"/>
    </location>
</feature>
<dbReference type="OrthoDB" id="412155at2759"/>
<keyword evidence="2" id="KW-0812">Transmembrane</keyword>
<dbReference type="GO" id="GO:0016020">
    <property type="term" value="C:membrane"/>
    <property type="evidence" value="ECO:0007669"/>
    <property type="project" value="InterPro"/>
</dbReference>
<feature type="region of interest" description="Disordered" evidence="1">
    <location>
        <begin position="197"/>
        <end position="237"/>
    </location>
</feature>
<protein>
    <recommendedName>
        <fullName evidence="4">MAM domain-containing protein</fullName>
    </recommendedName>
</protein>
<feature type="domain" description="MAM" evidence="4">
    <location>
        <begin position="41"/>
        <end position="189"/>
    </location>
</feature>
<dbReference type="InterPro" id="IPR013320">
    <property type="entry name" value="ConA-like_dom_sf"/>
</dbReference>
<name>A0A8J5XY47_DIALT</name>
<keyword evidence="2" id="KW-1133">Transmembrane helix</keyword>
<evidence type="ECO:0000259" key="4">
    <source>
        <dbReference type="PROSITE" id="PS50060"/>
    </source>
</evidence>
<feature type="chain" id="PRO_5035259775" description="MAM domain-containing protein" evidence="3">
    <location>
        <begin position="21"/>
        <end position="281"/>
    </location>
</feature>
<feature type="compositionally biased region" description="Pro residues" evidence="1">
    <location>
        <begin position="200"/>
        <end position="214"/>
    </location>
</feature>
<dbReference type="PROSITE" id="PS50060">
    <property type="entry name" value="MAM_2"/>
    <property type="match status" value="1"/>
</dbReference>
<evidence type="ECO:0000256" key="1">
    <source>
        <dbReference type="SAM" id="MobiDB-lite"/>
    </source>
</evidence>
<dbReference type="InterPro" id="IPR000998">
    <property type="entry name" value="MAM_dom"/>
</dbReference>
<evidence type="ECO:0000256" key="2">
    <source>
        <dbReference type="SAM" id="Phobius"/>
    </source>
</evidence>
<feature type="signal peptide" evidence="3">
    <location>
        <begin position="1"/>
        <end position="20"/>
    </location>
</feature>
<reference evidence="5" key="1">
    <citation type="submission" date="2021-05" db="EMBL/GenBank/DDBJ databases">
        <title>The genome of the haptophyte Pavlova lutheri (Diacronema luteri, Pavlovales) - a model for lipid biosynthesis in eukaryotic algae.</title>
        <authorList>
            <person name="Hulatt C.J."/>
            <person name="Posewitz M.C."/>
        </authorList>
    </citation>
    <scope>NUCLEOTIDE SEQUENCE</scope>
    <source>
        <strain evidence="5">NIVA-4/92</strain>
    </source>
</reference>
<evidence type="ECO:0000313" key="6">
    <source>
        <dbReference type="Proteomes" id="UP000751190"/>
    </source>
</evidence>
<sequence length="281" mass="29615">MPLTRNAALLVAAFAPAALALQEHEVPEPNCFRGGVLETFTSPNWEAEDNSWLQDDDDNGDWQVGPPEVPHGNTGPAPGSSSDYLFFDASGFSNKNATITTCEKVPLGGTLSLRYVAYGADIGTFAIQYSTASAPSPNAFTDVTTIVGDQGQTWESLSVTVGPAGASGYIRLRYLTGRRSAGDMTIDDLMYVPPAVAGPAPAPTPTSTPSPAPTLEPTSTQTSITAASTDEEGPAKKKGPPIVLIIILALLVICCCCGIFAFFAAQRKRKPLQETAHRQQL</sequence>
<keyword evidence="6" id="KW-1185">Reference proteome</keyword>
<dbReference type="AlphaFoldDB" id="A0A8J5XY47"/>
<dbReference type="Gene3D" id="2.60.120.200">
    <property type="match status" value="1"/>
</dbReference>
<comment type="caution">
    <text evidence="5">The sequence shown here is derived from an EMBL/GenBank/DDBJ whole genome shotgun (WGS) entry which is preliminary data.</text>
</comment>
<gene>
    <name evidence="5" type="ORF">KFE25_006510</name>
</gene>
<proteinExistence type="predicted"/>
<organism evidence="5 6">
    <name type="scientific">Diacronema lutheri</name>
    <name type="common">Unicellular marine alga</name>
    <name type="synonym">Monochrysis lutheri</name>
    <dbReference type="NCBI Taxonomy" id="2081491"/>
    <lineage>
        <taxon>Eukaryota</taxon>
        <taxon>Haptista</taxon>
        <taxon>Haptophyta</taxon>
        <taxon>Pavlovophyceae</taxon>
        <taxon>Pavlovales</taxon>
        <taxon>Pavlovaceae</taxon>
        <taxon>Diacronema</taxon>
    </lineage>
</organism>
<feature type="transmembrane region" description="Helical" evidence="2">
    <location>
        <begin position="242"/>
        <end position="265"/>
    </location>
</feature>